<keyword evidence="5" id="KW-0677">Repeat</keyword>
<dbReference type="PANTHER" id="PTHR11685">
    <property type="entry name" value="RBR FAMILY RING FINGER AND IBR DOMAIN-CONTAINING"/>
    <property type="match status" value="1"/>
</dbReference>
<proteinExistence type="predicted"/>
<keyword evidence="4" id="KW-0479">Metal-binding</keyword>
<dbReference type="PROSITE" id="PS51873">
    <property type="entry name" value="TRIAD"/>
    <property type="match status" value="1"/>
</dbReference>
<gene>
    <name evidence="12" type="ORF">AOQ84DRAFT_377855</name>
</gene>
<dbReference type="OrthoDB" id="1431934at2759"/>
<sequence>MYSFLNPSSAPLPAQRAETPPPAYDELAYDQPGYETAAYNQPAHRQPTNNHSAFEPTYDFDYEIEGPPFTCGICLDEKPRSESYIFDCISSHTFCMDCSRETVRGTLEGNGVPKCPGERCDHEISQQEVKQLVPELLEKYSDLLLKRLFAQQGTFLVCKCRHVMAARYDGQQERCDCPKCHYVFCSLCNEDYHYRSTCQELIQYRNIWTAWLRQGRKVYHQTQKQQQNEYEKQTKEYAAAHKKHEEDRAAALQAFETLQRDEQYKAQRAKRCPHCQRVVERITGCDHMTCGQDKYGGNVQSGCGKEFSWASALPYTAEAANTPKIDNFVLQAPKQAADFRHELVRCDNCGVAEIIGLRGMSSGSGGITTTMAFNENRISDA</sequence>
<dbReference type="SMART" id="SM00647">
    <property type="entry name" value="IBR"/>
    <property type="match status" value="1"/>
</dbReference>
<dbReference type="InterPro" id="IPR031127">
    <property type="entry name" value="E3_UB_ligase_RBR"/>
</dbReference>
<evidence type="ECO:0000256" key="9">
    <source>
        <dbReference type="SAM" id="Coils"/>
    </source>
</evidence>
<dbReference type="Gene3D" id="1.20.120.1750">
    <property type="match status" value="1"/>
</dbReference>
<keyword evidence="8" id="KW-0862">Zinc</keyword>
<name>A0A8E2EYN1_9PEZI</name>
<protein>
    <recommendedName>
        <fullName evidence="2">RBR-type E3 ubiquitin transferase</fullName>
        <ecNumber evidence="2">2.3.2.31</ecNumber>
    </recommendedName>
</protein>
<dbReference type="CDD" id="cd20335">
    <property type="entry name" value="BRcat_RBR"/>
    <property type="match status" value="1"/>
</dbReference>
<evidence type="ECO:0000256" key="6">
    <source>
        <dbReference type="ARBA" id="ARBA00022771"/>
    </source>
</evidence>
<feature type="region of interest" description="Disordered" evidence="10">
    <location>
        <begin position="1"/>
        <end position="22"/>
    </location>
</feature>
<evidence type="ECO:0000256" key="5">
    <source>
        <dbReference type="ARBA" id="ARBA00022737"/>
    </source>
</evidence>
<dbReference type="Pfam" id="PF01485">
    <property type="entry name" value="IBR"/>
    <property type="match status" value="1"/>
</dbReference>
<keyword evidence="13" id="KW-1185">Reference proteome</keyword>
<organism evidence="12 13">
    <name type="scientific">Glonium stellatum</name>
    <dbReference type="NCBI Taxonomy" id="574774"/>
    <lineage>
        <taxon>Eukaryota</taxon>
        <taxon>Fungi</taxon>
        <taxon>Dikarya</taxon>
        <taxon>Ascomycota</taxon>
        <taxon>Pezizomycotina</taxon>
        <taxon>Dothideomycetes</taxon>
        <taxon>Pleosporomycetidae</taxon>
        <taxon>Gloniales</taxon>
        <taxon>Gloniaceae</taxon>
        <taxon>Glonium</taxon>
    </lineage>
</organism>
<dbReference type="GO" id="GO:0061630">
    <property type="term" value="F:ubiquitin protein ligase activity"/>
    <property type="evidence" value="ECO:0007669"/>
    <property type="project" value="UniProtKB-EC"/>
</dbReference>
<feature type="domain" description="RING-type" evidence="11">
    <location>
        <begin position="67"/>
        <end position="334"/>
    </location>
</feature>
<evidence type="ECO:0000313" key="13">
    <source>
        <dbReference type="Proteomes" id="UP000250140"/>
    </source>
</evidence>
<reference evidence="12 13" key="1">
    <citation type="journal article" date="2016" name="Nat. Commun.">
        <title>Ectomycorrhizal ecology is imprinted in the genome of the dominant symbiotic fungus Cenococcum geophilum.</title>
        <authorList>
            <consortium name="DOE Joint Genome Institute"/>
            <person name="Peter M."/>
            <person name="Kohler A."/>
            <person name="Ohm R.A."/>
            <person name="Kuo A."/>
            <person name="Krutzmann J."/>
            <person name="Morin E."/>
            <person name="Arend M."/>
            <person name="Barry K.W."/>
            <person name="Binder M."/>
            <person name="Choi C."/>
            <person name="Clum A."/>
            <person name="Copeland A."/>
            <person name="Grisel N."/>
            <person name="Haridas S."/>
            <person name="Kipfer T."/>
            <person name="LaButti K."/>
            <person name="Lindquist E."/>
            <person name="Lipzen A."/>
            <person name="Maire R."/>
            <person name="Meier B."/>
            <person name="Mihaltcheva S."/>
            <person name="Molinier V."/>
            <person name="Murat C."/>
            <person name="Poggeler S."/>
            <person name="Quandt C.A."/>
            <person name="Sperisen C."/>
            <person name="Tritt A."/>
            <person name="Tisserant E."/>
            <person name="Crous P.W."/>
            <person name="Henrissat B."/>
            <person name="Nehls U."/>
            <person name="Egli S."/>
            <person name="Spatafora J.W."/>
            <person name="Grigoriev I.V."/>
            <person name="Martin F.M."/>
        </authorList>
    </citation>
    <scope>NUCLEOTIDE SEQUENCE [LARGE SCALE GENOMIC DNA]</scope>
    <source>
        <strain evidence="12 13">CBS 207.34</strain>
    </source>
</reference>
<accession>A0A8E2EYN1</accession>
<keyword evidence="7" id="KW-0833">Ubl conjugation pathway</keyword>
<feature type="coiled-coil region" evidence="9">
    <location>
        <begin position="223"/>
        <end position="261"/>
    </location>
</feature>
<evidence type="ECO:0000256" key="4">
    <source>
        <dbReference type="ARBA" id="ARBA00022723"/>
    </source>
</evidence>
<evidence type="ECO:0000256" key="2">
    <source>
        <dbReference type="ARBA" id="ARBA00012251"/>
    </source>
</evidence>
<keyword evidence="6" id="KW-0863">Zinc-finger</keyword>
<keyword evidence="9" id="KW-0175">Coiled coil</keyword>
<dbReference type="Gene3D" id="3.30.40.10">
    <property type="entry name" value="Zinc/RING finger domain, C3HC4 (zinc finger)"/>
    <property type="match status" value="1"/>
</dbReference>
<dbReference type="CDD" id="cd20336">
    <property type="entry name" value="Rcat_RBR"/>
    <property type="match status" value="1"/>
</dbReference>
<dbReference type="SUPFAM" id="SSF57850">
    <property type="entry name" value="RING/U-box"/>
    <property type="match status" value="3"/>
</dbReference>
<keyword evidence="3" id="KW-0808">Transferase</keyword>
<dbReference type="InterPro" id="IPR002867">
    <property type="entry name" value="IBR_dom"/>
</dbReference>
<evidence type="ECO:0000256" key="10">
    <source>
        <dbReference type="SAM" id="MobiDB-lite"/>
    </source>
</evidence>
<evidence type="ECO:0000256" key="8">
    <source>
        <dbReference type="ARBA" id="ARBA00022833"/>
    </source>
</evidence>
<evidence type="ECO:0000256" key="1">
    <source>
        <dbReference type="ARBA" id="ARBA00001798"/>
    </source>
</evidence>
<evidence type="ECO:0000256" key="7">
    <source>
        <dbReference type="ARBA" id="ARBA00022786"/>
    </source>
</evidence>
<dbReference type="InterPro" id="IPR013083">
    <property type="entry name" value="Znf_RING/FYVE/PHD"/>
</dbReference>
<dbReference type="Proteomes" id="UP000250140">
    <property type="component" value="Unassembled WGS sequence"/>
</dbReference>
<dbReference type="GO" id="GO:0008270">
    <property type="term" value="F:zinc ion binding"/>
    <property type="evidence" value="ECO:0007669"/>
    <property type="project" value="UniProtKB-KW"/>
</dbReference>
<evidence type="ECO:0000259" key="11">
    <source>
        <dbReference type="PROSITE" id="PS51873"/>
    </source>
</evidence>
<comment type="catalytic activity">
    <reaction evidence="1">
        <text>[E2 ubiquitin-conjugating enzyme]-S-ubiquitinyl-L-cysteine + [acceptor protein]-L-lysine = [E2 ubiquitin-conjugating enzyme]-L-cysteine + [acceptor protein]-N(6)-ubiquitinyl-L-lysine.</text>
        <dbReference type="EC" id="2.3.2.31"/>
    </reaction>
</comment>
<dbReference type="GO" id="GO:0016567">
    <property type="term" value="P:protein ubiquitination"/>
    <property type="evidence" value="ECO:0007669"/>
    <property type="project" value="InterPro"/>
</dbReference>
<dbReference type="EC" id="2.3.2.31" evidence="2"/>
<dbReference type="AlphaFoldDB" id="A0A8E2EYN1"/>
<evidence type="ECO:0000256" key="3">
    <source>
        <dbReference type="ARBA" id="ARBA00022679"/>
    </source>
</evidence>
<dbReference type="EMBL" id="KV749903">
    <property type="protein sequence ID" value="OCL07284.1"/>
    <property type="molecule type" value="Genomic_DNA"/>
</dbReference>
<dbReference type="InterPro" id="IPR044066">
    <property type="entry name" value="TRIAD_supradom"/>
</dbReference>
<evidence type="ECO:0000313" key="12">
    <source>
        <dbReference type="EMBL" id="OCL07284.1"/>
    </source>
</evidence>